<dbReference type="Pfam" id="PF00112">
    <property type="entry name" value="Peptidase_C1"/>
    <property type="match status" value="1"/>
</dbReference>
<keyword evidence="2" id="KW-1015">Disulfide bond</keyword>
<dbReference type="InterPro" id="IPR025660">
    <property type="entry name" value="Pept_his_AS"/>
</dbReference>
<dbReference type="PRINTS" id="PR00705">
    <property type="entry name" value="PAPAIN"/>
</dbReference>
<comment type="similarity">
    <text evidence="1">Belongs to the peptidase C1 family.</text>
</comment>
<organism evidence="4 5">
    <name type="scientific">Chironomus riparius</name>
    <dbReference type="NCBI Taxonomy" id="315576"/>
    <lineage>
        <taxon>Eukaryota</taxon>
        <taxon>Metazoa</taxon>
        <taxon>Ecdysozoa</taxon>
        <taxon>Arthropoda</taxon>
        <taxon>Hexapoda</taxon>
        <taxon>Insecta</taxon>
        <taxon>Pterygota</taxon>
        <taxon>Neoptera</taxon>
        <taxon>Endopterygota</taxon>
        <taxon>Diptera</taxon>
        <taxon>Nematocera</taxon>
        <taxon>Chironomoidea</taxon>
        <taxon>Chironomidae</taxon>
        <taxon>Chironominae</taxon>
        <taxon>Chironomus</taxon>
    </lineage>
</organism>
<dbReference type="SMART" id="SM00645">
    <property type="entry name" value="Pept_C1"/>
    <property type="match status" value="1"/>
</dbReference>
<evidence type="ECO:0000259" key="3">
    <source>
        <dbReference type="SMART" id="SM00645"/>
    </source>
</evidence>
<dbReference type="InterPro" id="IPR000668">
    <property type="entry name" value="Peptidase_C1A_C"/>
</dbReference>
<dbReference type="PANTHER" id="PTHR12411">
    <property type="entry name" value="CYSTEINE PROTEASE FAMILY C1-RELATED"/>
    <property type="match status" value="1"/>
</dbReference>
<keyword evidence="5" id="KW-1185">Reference proteome</keyword>
<dbReference type="InterPro" id="IPR039417">
    <property type="entry name" value="Peptidase_C1A_papain-like"/>
</dbReference>
<dbReference type="PROSITE" id="PS00640">
    <property type="entry name" value="THIOL_PROTEASE_ASN"/>
    <property type="match status" value="1"/>
</dbReference>
<dbReference type="InterPro" id="IPR025661">
    <property type="entry name" value="Pept_asp_AS"/>
</dbReference>
<evidence type="ECO:0000313" key="4">
    <source>
        <dbReference type="EMBL" id="CAG9810788.1"/>
    </source>
</evidence>
<name>A0A9N9S839_9DIPT</name>
<evidence type="ECO:0000313" key="5">
    <source>
        <dbReference type="Proteomes" id="UP001153620"/>
    </source>
</evidence>
<dbReference type="InterPro" id="IPR013128">
    <property type="entry name" value="Peptidase_C1A"/>
</dbReference>
<dbReference type="SUPFAM" id="SSF54001">
    <property type="entry name" value="Cysteine proteinases"/>
    <property type="match status" value="1"/>
</dbReference>
<sequence>MMNKNARNNNFEDYPDLPDARESVDYRKEGLVTKVGLQINCNSCYAWSSAAVLEGQLRKCGISRKSVSVQSEVDCTTASSWHCKSGYPYSVFRWQMKGGILPASKYPYEDKDGICAYSRNDVLAYVDVPYDYDFYNVHGGHEYMKKLVSHYGPIASGICSSKSFEDYSSGVYDVDKCCKKSNHAIAIVGYGTDPKNGDYWLVKNSWGPTWGDNGFGKIARGKNTCEFETEVYFAQVRDVNGKVCRVFS</sequence>
<dbReference type="PROSITE" id="PS00639">
    <property type="entry name" value="THIOL_PROTEASE_HIS"/>
    <property type="match status" value="1"/>
</dbReference>
<proteinExistence type="inferred from homology"/>
<dbReference type="CDD" id="cd02248">
    <property type="entry name" value="Peptidase_C1A"/>
    <property type="match status" value="1"/>
</dbReference>
<gene>
    <name evidence="4" type="ORF">CHIRRI_LOCUS13600</name>
</gene>
<evidence type="ECO:0000256" key="2">
    <source>
        <dbReference type="ARBA" id="ARBA00023157"/>
    </source>
</evidence>
<dbReference type="InterPro" id="IPR038765">
    <property type="entry name" value="Papain-like_cys_pep_sf"/>
</dbReference>
<evidence type="ECO:0000256" key="1">
    <source>
        <dbReference type="ARBA" id="ARBA00008455"/>
    </source>
</evidence>
<dbReference type="OrthoDB" id="387093at2759"/>
<dbReference type="Proteomes" id="UP001153620">
    <property type="component" value="Chromosome 4"/>
</dbReference>
<protein>
    <recommendedName>
        <fullName evidence="3">Peptidase C1A papain C-terminal domain-containing protein</fullName>
    </recommendedName>
</protein>
<dbReference type="GO" id="GO:0008234">
    <property type="term" value="F:cysteine-type peptidase activity"/>
    <property type="evidence" value="ECO:0007669"/>
    <property type="project" value="InterPro"/>
</dbReference>
<dbReference type="GO" id="GO:0006508">
    <property type="term" value="P:proteolysis"/>
    <property type="evidence" value="ECO:0007669"/>
    <property type="project" value="InterPro"/>
</dbReference>
<dbReference type="AlphaFoldDB" id="A0A9N9S839"/>
<reference evidence="4" key="1">
    <citation type="submission" date="2022-01" db="EMBL/GenBank/DDBJ databases">
        <authorList>
            <person name="King R."/>
        </authorList>
    </citation>
    <scope>NUCLEOTIDE SEQUENCE</scope>
</reference>
<reference evidence="4" key="2">
    <citation type="submission" date="2022-10" db="EMBL/GenBank/DDBJ databases">
        <authorList>
            <consortium name="ENA_rothamsted_submissions"/>
            <consortium name="culmorum"/>
            <person name="King R."/>
        </authorList>
    </citation>
    <scope>NUCLEOTIDE SEQUENCE</scope>
</reference>
<dbReference type="Gene3D" id="3.90.70.10">
    <property type="entry name" value="Cysteine proteinases"/>
    <property type="match status" value="1"/>
</dbReference>
<accession>A0A9N9S839</accession>
<feature type="domain" description="Peptidase C1A papain C-terminal" evidence="3">
    <location>
        <begin position="20"/>
        <end position="235"/>
    </location>
</feature>
<dbReference type="EMBL" id="OU895880">
    <property type="protein sequence ID" value="CAG9810788.1"/>
    <property type="molecule type" value="Genomic_DNA"/>
</dbReference>